<dbReference type="Proteomes" id="UP000075321">
    <property type="component" value="Unassembled WGS sequence"/>
</dbReference>
<dbReference type="PROSITE" id="PS51352">
    <property type="entry name" value="THIOREDOXIN_2"/>
    <property type="match status" value="1"/>
</dbReference>
<evidence type="ECO:0000259" key="3">
    <source>
        <dbReference type="PROSITE" id="PS51352"/>
    </source>
</evidence>
<evidence type="ECO:0000256" key="1">
    <source>
        <dbReference type="ARBA" id="ARBA00004196"/>
    </source>
</evidence>
<name>A0A151AEP0_9EURY</name>
<feature type="domain" description="Thioredoxin" evidence="3">
    <location>
        <begin position="26"/>
        <end position="170"/>
    </location>
</feature>
<dbReference type="CDD" id="cd02966">
    <property type="entry name" value="TlpA_like_family"/>
    <property type="match status" value="1"/>
</dbReference>
<evidence type="ECO:0000256" key="2">
    <source>
        <dbReference type="ARBA" id="ARBA00022748"/>
    </source>
</evidence>
<protein>
    <submittedName>
        <fullName evidence="4">Thiol-disulfide oxidoreductase ResA</fullName>
    </submittedName>
</protein>
<comment type="subcellular location">
    <subcellularLocation>
        <location evidence="1">Cell envelope</location>
    </subcellularLocation>
</comment>
<dbReference type="InterPro" id="IPR013740">
    <property type="entry name" value="Redoxin"/>
</dbReference>
<accession>A0A151AEP0</accession>
<gene>
    <name evidence="4" type="primary">resA_3</name>
    <name evidence="4" type="ORF">HAPAU_11460</name>
</gene>
<dbReference type="Pfam" id="PF08534">
    <property type="entry name" value="Redoxin"/>
    <property type="match status" value="1"/>
</dbReference>
<dbReference type="AlphaFoldDB" id="A0A151AEP0"/>
<keyword evidence="5" id="KW-1185">Reference proteome</keyword>
<dbReference type="GO" id="GO:0016491">
    <property type="term" value="F:oxidoreductase activity"/>
    <property type="evidence" value="ECO:0007669"/>
    <property type="project" value="InterPro"/>
</dbReference>
<dbReference type="PATRIC" id="fig|1008153.3.peg.1150"/>
<dbReference type="PANTHER" id="PTHR42852">
    <property type="entry name" value="THIOL:DISULFIDE INTERCHANGE PROTEIN DSBE"/>
    <property type="match status" value="1"/>
</dbReference>
<comment type="caution">
    <text evidence="4">The sequence shown here is derived from an EMBL/GenBank/DDBJ whole genome shotgun (WGS) entry which is preliminary data.</text>
</comment>
<sequence>MRRRDLLAGAASAGVLGLGAWTVSSNSLGGGYDPITLETIEAPGSEAGEVRMPERGTVNFLDFFGTWCGPCETQMPALVETHDRVEGVQFLSITNEPVGTTLPPEEVAEWWAAHDGAWTVAHDADHELTERHDVTRLPTAVVLDVENTVTWSHTGLVEADRLLEAIEDAQ</sequence>
<evidence type="ECO:0000313" key="4">
    <source>
        <dbReference type="EMBL" id="KYH26055.1"/>
    </source>
</evidence>
<proteinExistence type="predicted"/>
<dbReference type="InterPro" id="IPR050553">
    <property type="entry name" value="Thioredoxin_ResA/DsbE_sf"/>
</dbReference>
<reference evidence="4 5" key="1">
    <citation type="submission" date="2016-02" db="EMBL/GenBank/DDBJ databases">
        <title>Genome sequence of Halalkalicoccus paucihalophilus DSM 24557.</title>
        <authorList>
            <person name="Poehlein A."/>
            <person name="Daniel R."/>
        </authorList>
    </citation>
    <scope>NUCLEOTIDE SEQUENCE [LARGE SCALE GENOMIC DNA]</scope>
    <source>
        <strain evidence="4 5">DSM 24557</strain>
    </source>
</reference>
<organism evidence="4 5">
    <name type="scientific">Halalkalicoccus paucihalophilus</name>
    <dbReference type="NCBI Taxonomy" id="1008153"/>
    <lineage>
        <taxon>Archaea</taxon>
        <taxon>Methanobacteriati</taxon>
        <taxon>Methanobacteriota</taxon>
        <taxon>Stenosarchaea group</taxon>
        <taxon>Halobacteria</taxon>
        <taxon>Halobacteriales</taxon>
        <taxon>Halococcaceae</taxon>
        <taxon>Halalkalicoccus</taxon>
    </lineage>
</organism>
<evidence type="ECO:0000313" key="5">
    <source>
        <dbReference type="Proteomes" id="UP000075321"/>
    </source>
</evidence>
<dbReference type="InterPro" id="IPR013766">
    <property type="entry name" value="Thioredoxin_domain"/>
</dbReference>
<dbReference type="InterPro" id="IPR017937">
    <property type="entry name" value="Thioredoxin_CS"/>
</dbReference>
<dbReference type="PANTHER" id="PTHR42852:SF17">
    <property type="entry name" value="THIOREDOXIN-LIKE PROTEIN HI_1115"/>
    <property type="match status" value="1"/>
</dbReference>
<dbReference type="InterPro" id="IPR036249">
    <property type="entry name" value="Thioredoxin-like_sf"/>
</dbReference>
<dbReference type="PROSITE" id="PS00194">
    <property type="entry name" value="THIOREDOXIN_1"/>
    <property type="match status" value="1"/>
</dbReference>
<keyword evidence="2" id="KW-0201">Cytochrome c-type biogenesis</keyword>
<dbReference type="GO" id="GO:0017004">
    <property type="term" value="P:cytochrome complex assembly"/>
    <property type="evidence" value="ECO:0007669"/>
    <property type="project" value="UniProtKB-KW"/>
</dbReference>
<dbReference type="EMBL" id="LTAZ01000004">
    <property type="protein sequence ID" value="KYH26055.1"/>
    <property type="molecule type" value="Genomic_DNA"/>
</dbReference>
<dbReference type="SUPFAM" id="SSF52833">
    <property type="entry name" value="Thioredoxin-like"/>
    <property type="match status" value="1"/>
</dbReference>
<dbReference type="Gene3D" id="3.40.30.10">
    <property type="entry name" value="Glutaredoxin"/>
    <property type="match status" value="1"/>
</dbReference>
<dbReference type="OrthoDB" id="115386at2157"/>
<dbReference type="RefSeq" id="WP_066380476.1">
    <property type="nucleotide sequence ID" value="NZ_LTAZ01000004.1"/>
</dbReference>